<dbReference type="Proteomes" id="UP000434957">
    <property type="component" value="Unassembled WGS sequence"/>
</dbReference>
<feature type="region of interest" description="Disordered" evidence="1">
    <location>
        <begin position="246"/>
        <end position="273"/>
    </location>
</feature>
<evidence type="ECO:0000256" key="1">
    <source>
        <dbReference type="SAM" id="MobiDB-lite"/>
    </source>
</evidence>
<sequence length="1322" mass="145535">MQRQLVLLYPENIPAGQDVRLPAPTYLSVADDSQPDTVLLEATDGQAVVNVLGISLWVPRPVAFQRMVWAGEAEHGAPGQMLRRPVAAMVASGTIYGQVVANAASQLTVRHADGVAHVHVAQAEEIAPALGFLLARTKITFRSATRGRRSRAAVHATILDRLLGLNGEHASRSIRELLAGSVPAAKQPRPSDTLLWCCPTTGHNTLCRVQHVIDFGYSVDGGSSLPSNIAIGVTFCADPGVGASRHDVPRSVHAPTAVRDSTPTAVRVSSPAARADSSVAQFADLLDALEGPSEVNNSTSPMSVSARRHSDPEAGARPSHSPPRAPMRAAVRAEVRSEPNPPAPPASDLSAPVRIMSLLADYPDLLQTYAGQLQRLEPKRRRTDYGAPSDFVTSAEDLPDRHGSFRPSPAQRAVHDLITAEEHRGKPPVSFVEYAPSSSATKFVPHPAIFSRLYDLNFDVCELSILHFRRFDMHARLEQAGSGSVNMRNYSAKVDLPKVTLTPSYSDVVTALRVLNSYGNEFFDATTRRLLAAAQDFAEELDDYGPWSTTEFNGILVKLSRFPDRKSPFTQASAAPTPRRDNSSFSGQRPQQSADKPGPRRSVPHAVAKAAPDLDGKQLCLRYISAQGCPSQSPDRCTHHFLAHFTPSTLKPAVKSYIVENIREGQDAGTYLVLDHDVAQRWRELHYRPFGCAPKADTDPAHEARVIHDLSFPAGESVNDLSDTDKLPPLVYESIRAIARRIETLKPRSPATPVKLMRGDVKWAFKHVHAHSSVCVKFAGVLPEENAVAIDLALPFGWTGSPAHYAVFGSAISFLVRRESPSSLCPADPDASPFFCFEWVDDHVLIEEDAANRLELCECALRLAILAVLGPRAVNEKKFTCWSTQSRALGLDWDTERRTVSIPEDEIDKALRRVATLRRKLLVTRTELSEVLGSLRHVCSCIRPAKPFFQRLAALHRKAPRLGKIRLSAAAILDLERFDHILRHGRLRGMPLRYFSEPQAADVNILMDASDLGVCALHPARKLYIQVQFDEAEKLLMAQGLLSINVREQLSAVWAVLCWGHDLRPTSGDDLTHIKFWIDNRSAVSWCNNLSSRESMAQELNRVLGAVEAQWNLRVSAHHLPGAVNTMADAGSRAWDARYSHRWRELTRGWSQVAVPAVIRKVYLPSWSPFNSSPSPNPRGASMLAPGANGPPSANGLAATDGYHPRTEARTRYSWLFAVHCWAGHAGQGRMSPRTIQSKLCHVRWYHRVFAGFDPSLEAHHALVLSGMRRVSPPPSRREPVLRAMLEWILNRLDFNKAQHRVVGGAAMLCFFFPLRSAAISR</sequence>
<feature type="region of interest" description="Disordered" evidence="1">
    <location>
        <begin position="291"/>
        <end position="349"/>
    </location>
</feature>
<dbReference type="PANTHER" id="PTHR33050">
    <property type="entry name" value="REVERSE TRANSCRIPTASE DOMAIN-CONTAINING PROTEIN"/>
    <property type="match status" value="1"/>
</dbReference>
<gene>
    <name evidence="2" type="ORF">PR001_g1114</name>
    <name evidence="3" type="ORF">PR003_g1037</name>
</gene>
<dbReference type="SUPFAM" id="SSF56672">
    <property type="entry name" value="DNA/RNA polymerases"/>
    <property type="match status" value="1"/>
</dbReference>
<dbReference type="InterPro" id="IPR043502">
    <property type="entry name" value="DNA/RNA_pol_sf"/>
</dbReference>
<dbReference type="InterPro" id="IPR052055">
    <property type="entry name" value="Hepadnavirus_pol/RT"/>
</dbReference>
<evidence type="ECO:0000313" key="2">
    <source>
        <dbReference type="EMBL" id="KAE9051786.1"/>
    </source>
</evidence>
<evidence type="ECO:0000313" key="4">
    <source>
        <dbReference type="Proteomes" id="UP000429607"/>
    </source>
</evidence>
<dbReference type="CDD" id="cd09275">
    <property type="entry name" value="RNase_HI_RT_DIRS1"/>
    <property type="match status" value="1"/>
</dbReference>
<feature type="region of interest" description="Disordered" evidence="1">
    <location>
        <begin position="567"/>
        <end position="605"/>
    </location>
</feature>
<evidence type="ECO:0000313" key="5">
    <source>
        <dbReference type="Proteomes" id="UP000434957"/>
    </source>
</evidence>
<protein>
    <recommendedName>
        <fullName evidence="6">RNase H type-1 domain-containing protein</fullName>
    </recommendedName>
</protein>
<comment type="caution">
    <text evidence="3">The sequence shown here is derived from an EMBL/GenBank/DDBJ whole genome shotgun (WGS) entry which is preliminary data.</text>
</comment>
<dbReference type="PANTHER" id="PTHR33050:SF7">
    <property type="entry name" value="RIBONUCLEASE H"/>
    <property type="match status" value="1"/>
</dbReference>
<feature type="region of interest" description="Disordered" evidence="1">
    <location>
        <begin position="1171"/>
        <end position="1202"/>
    </location>
</feature>
<organism evidence="3 5">
    <name type="scientific">Phytophthora rubi</name>
    <dbReference type="NCBI Taxonomy" id="129364"/>
    <lineage>
        <taxon>Eukaryota</taxon>
        <taxon>Sar</taxon>
        <taxon>Stramenopiles</taxon>
        <taxon>Oomycota</taxon>
        <taxon>Peronosporomycetes</taxon>
        <taxon>Peronosporales</taxon>
        <taxon>Peronosporaceae</taxon>
        <taxon>Phytophthora</taxon>
    </lineage>
</organism>
<proteinExistence type="predicted"/>
<dbReference type="EMBL" id="QXFT01000026">
    <property type="protein sequence ID" value="KAE9358924.1"/>
    <property type="molecule type" value="Genomic_DNA"/>
</dbReference>
<accession>A0A6A4G572</accession>
<dbReference type="Proteomes" id="UP000429607">
    <property type="component" value="Unassembled WGS sequence"/>
</dbReference>
<evidence type="ECO:0008006" key="6">
    <source>
        <dbReference type="Google" id="ProtNLM"/>
    </source>
</evidence>
<reference evidence="3 5" key="1">
    <citation type="submission" date="2018-08" db="EMBL/GenBank/DDBJ databases">
        <title>Genomic investigation of the strawberry pathogen Phytophthora fragariae indicates pathogenicity is determined by transcriptional variation in three key races.</title>
        <authorList>
            <person name="Adams T.M."/>
            <person name="Armitage A.D."/>
            <person name="Sobczyk M.K."/>
            <person name="Bates H.J."/>
            <person name="Dunwell J.M."/>
            <person name="Nellist C.F."/>
            <person name="Harrison R.J."/>
        </authorList>
    </citation>
    <scope>NUCLEOTIDE SEQUENCE [LARGE SCALE GENOMIC DNA]</scope>
    <source>
        <strain evidence="2 4">SCRP249</strain>
        <strain evidence="3 5">SCRP333</strain>
    </source>
</reference>
<keyword evidence="5" id="KW-1185">Reference proteome</keyword>
<feature type="compositionally biased region" description="Polar residues" evidence="1">
    <location>
        <begin position="583"/>
        <end position="594"/>
    </location>
</feature>
<evidence type="ECO:0000313" key="3">
    <source>
        <dbReference type="EMBL" id="KAE9358924.1"/>
    </source>
</evidence>
<feature type="region of interest" description="Disordered" evidence="1">
    <location>
        <begin position="381"/>
        <end position="410"/>
    </location>
</feature>
<dbReference type="EMBL" id="QXFV01000033">
    <property type="protein sequence ID" value="KAE9051786.1"/>
    <property type="molecule type" value="Genomic_DNA"/>
</dbReference>
<feature type="compositionally biased region" description="Polar residues" evidence="1">
    <location>
        <begin position="294"/>
        <end position="303"/>
    </location>
</feature>
<name>A0A6A4G572_9STRA</name>